<dbReference type="Pfam" id="PF24389">
    <property type="entry name" value="ORC-CDC6-like"/>
    <property type="match status" value="1"/>
</dbReference>
<sequence length="596" mass="68839">MKNENFYTAYNARHLAPREVAKTFIWSESFAQLIQNNHSVILGARGCGKTTLMKMLTVPALHSWELDSRAEDVRTNIPFYAIYVSTDIYWNVKNQTYGNQLKRYKGLSERVSHFSVNSNVFTSICDTFLNILSLELKDNSEEKEIELCRCLIKAWKLESTIPKIIYVKEALIQRVDEVNQMIQKIIFNSSDSEVFDLPEYFNLSFDSSLESIIPQFERIYDLNKINKIKKWALCFDELEFAPIWLQNQLFSSLRSRTQYLLYKLSASPILPSELEKSLMSDYSPSVDNDVTMIKMWDSTDKEEFSKKIIQSFLNDATDPTDFFGTNEIYNKTHYSYEKGSRFYKELLELISKDDSFKSFLISKKIDVTNPLFTENNQKDVLFRKIKPIVYFRNAFIKTNKDSIITKRSRKSSSELYYGIEVLLKVCEGNPRWLIGIISQLLSKTGGSKPSKESQYQQLFESAVRFKNVIANIPVGSSDNTVDDLMERIGLFFSNEVLGKEFQMDPRGTVFIDDKAILSYPDISNIIEKAAAQGALILVGSQNNSFDFRVNGKRFKISYLFSILYNLPLRRFNEVNLSKCLKGVNGQNSGQFTFPFK</sequence>
<accession>W8VQD0</accession>
<evidence type="ECO:0000313" key="2">
    <source>
        <dbReference type="Proteomes" id="UP000031760"/>
    </source>
</evidence>
<dbReference type="KEGG" id="nmf:NMS_1001"/>
<keyword evidence="2" id="KW-1185">Reference proteome</keyword>
<dbReference type="OrthoDB" id="2080613at2"/>
<dbReference type="EMBL" id="AP014548">
    <property type="protein sequence ID" value="BAO55010.1"/>
    <property type="molecule type" value="Genomic_DNA"/>
</dbReference>
<organism evidence="1 2">
    <name type="scientific">Nonlabens marinus S1-08</name>
    <dbReference type="NCBI Taxonomy" id="1454201"/>
    <lineage>
        <taxon>Bacteria</taxon>
        <taxon>Pseudomonadati</taxon>
        <taxon>Bacteroidota</taxon>
        <taxon>Flavobacteriia</taxon>
        <taxon>Flavobacteriales</taxon>
        <taxon>Flavobacteriaceae</taxon>
        <taxon>Nonlabens</taxon>
    </lineage>
</organism>
<dbReference type="SUPFAM" id="SSF52540">
    <property type="entry name" value="P-loop containing nucleoside triphosphate hydrolases"/>
    <property type="match status" value="1"/>
</dbReference>
<dbReference type="AlphaFoldDB" id="W8VQD0"/>
<dbReference type="STRING" id="1454201.NMS_1001"/>
<evidence type="ECO:0000313" key="1">
    <source>
        <dbReference type="EMBL" id="BAO55010.1"/>
    </source>
</evidence>
<protein>
    <submittedName>
        <fullName evidence="1">Uncharacterized protein</fullName>
    </submittedName>
</protein>
<dbReference type="HOGENOM" id="CLU_438592_0_0_10"/>
<dbReference type="RefSeq" id="WP_041495689.1">
    <property type="nucleotide sequence ID" value="NZ_AP014548.1"/>
</dbReference>
<dbReference type="InterPro" id="IPR027417">
    <property type="entry name" value="P-loop_NTPase"/>
</dbReference>
<reference evidence="1 2" key="1">
    <citation type="journal article" date="2014" name="Proc. Natl. Acad. Sci. U.S.A.">
        <title>Functional characterization of flavobacteria rhodopsins reveals a unique class of light-driven chloride pump in bacteria.</title>
        <authorList>
            <person name="Yoshizawa S."/>
            <person name="Kumagai Y."/>
            <person name="Kim H."/>
            <person name="Ogura Y."/>
            <person name="Hayashi T."/>
            <person name="Iwasaki W."/>
            <person name="DeLong E.F."/>
            <person name="Kogure K."/>
        </authorList>
    </citation>
    <scope>NUCLEOTIDE SEQUENCE [LARGE SCALE GENOMIC DNA]</scope>
    <source>
        <strain evidence="1 2">S1-08</strain>
    </source>
</reference>
<dbReference type="InterPro" id="IPR056955">
    <property type="entry name" value="ORC-CDC6-like"/>
</dbReference>
<gene>
    <name evidence="1" type="ORF">NMS_1001</name>
</gene>
<dbReference type="Proteomes" id="UP000031760">
    <property type="component" value="Chromosome"/>
</dbReference>
<name>W8VQD0_9FLAO</name>
<proteinExistence type="predicted"/>